<dbReference type="AlphaFoldDB" id="A0A853FCE0"/>
<keyword evidence="2" id="KW-1185">Reference proteome</keyword>
<dbReference type="EMBL" id="JACCEW010000003">
    <property type="protein sequence ID" value="NYT37428.1"/>
    <property type="molecule type" value="Genomic_DNA"/>
</dbReference>
<reference evidence="1 2" key="1">
    <citation type="submission" date="2020-07" db="EMBL/GenBank/DDBJ databases">
        <title>Taxonomic revisions and descriptions of new bacterial species based on genomic comparisons in the high-G+C-content subgroup of the family Alcaligenaceae.</title>
        <authorList>
            <person name="Szabo A."/>
            <person name="Felfoldi T."/>
        </authorList>
    </citation>
    <scope>NUCLEOTIDE SEQUENCE [LARGE SCALE GENOMIC DNA]</scope>
    <source>
        <strain evidence="1 2">DSM 25264</strain>
    </source>
</reference>
<accession>A0A853FCE0</accession>
<gene>
    <name evidence="1" type="ORF">H0A68_11140</name>
</gene>
<dbReference type="SUPFAM" id="SSF46785">
    <property type="entry name" value="Winged helix' DNA-binding domain"/>
    <property type="match status" value="1"/>
</dbReference>
<name>A0A853FCE0_9BURK</name>
<dbReference type="Proteomes" id="UP000580517">
    <property type="component" value="Unassembled WGS sequence"/>
</dbReference>
<comment type="caution">
    <text evidence="1">The sequence shown here is derived from an EMBL/GenBank/DDBJ whole genome shotgun (WGS) entry which is preliminary data.</text>
</comment>
<proteinExistence type="predicted"/>
<dbReference type="OrthoDB" id="9812210at2"/>
<dbReference type="InterPro" id="IPR036390">
    <property type="entry name" value="WH_DNA-bd_sf"/>
</dbReference>
<evidence type="ECO:0000313" key="1">
    <source>
        <dbReference type="EMBL" id="NYT37428.1"/>
    </source>
</evidence>
<organism evidence="1 2">
    <name type="scientific">Allopusillimonas soli</name>
    <dbReference type="NCBI Taxonomy" id="659016"/>
    <lineage>
        <taxon>Bacteria</taxon>
        <taxon>Pseudomonadati</taxon>
        <taxon>Pseudomonadota</taxon>
        <taxon>Betaproteobacteria</taxon>
        <taxon>Burkholderiales</taxon>
        <taxon>Alcaligenaceae</taxon>
        <taxon>Allopusillimonas</taxon>
    </lineage>
</organism>
<protein>
    <submittedName>
        <fullName evidence="1">Helix-turn-helix domain-containing protein</fullName>
    </submittedName>
</protein>
<sequence length="406" mass="44261">MDEHIAAAARALACGDPLGALNYVALRGDTPALALRGIAMAQLGEFATSRRLLRRAAHGFARHDPVAHARCIVAEAEVALAARDLVWPAQSLPGAQATLLAYNDHRNAAHARLLQARHLLITNRLSEAEEVLRKPLSPTVQSALHATRELLVACIAMRRLRTRTAHDALRRASALAREAGIPALEAEVMHAIEALNAPAARVVVRDDEQLISLAGVEALHASDRLIIDACRHSVYVNGNRVPLASRPILFKLAFALGRAWPCDTTRAQLIGEIFRIRHIDESHKARLRVEMGRLRKALRGLADITATTRGFMLQPSAGRAVTLLARPIEETHAPLLALLADGDLWSSSAMALALHMPQRNVQRALRLLAQAGRVQWVGQGRARRWMMPSLPGITTILLLPAPLPFN</sequence>
<evidence type="ECO:0000313" key="2">
    <source>
        <dbReference type="Proteomes" id="UP000580517"/>
    </source>
</evidence>
<dbReference type="RefSeq" id="WP_129969428.1">
    <property type="nucleotide sequence ID" value="NZ_JACCEW010000003.1"/>
</dbReference>